<keyword evidence="2" id="KW-1185">Reference proteome</keyword>
<comment type="caution">
    <text evidence="1">The sequence shown here is derived from an EMBL/GenBank/DDBJ whole genome shotgun (WGS) entry which is preliminary data.</text>
</comment>
<dbReference type="RefSeq" id="WP_227323256.1">
    <property type="nucleotide sequence ID" value="NZ_JAESVB010000015.1"/>
</dbReference>
<accession>A0A964E1C2</accession>
<gene>
    <name evidence="1" type="ORF">ASILVAE211_20605</name>
</gene>
<proteinExistence type="predicted"/>
<organism evidence="1 2">
    <name type="scientific">Acidisoma silvae</name>
    <dbReference type="NCBI Taxonomy" id="2802396"/>
    <lineage>
        <taxon>Bacteria</taxon>
        <taxon>Pseudomonadati</taxon>
        <taxon>Pseudomonadota</taxon>
        <taxon>Alphaproteobacteria</taxon>
        <taxon>Acetobacterales</taxon>
        <taxon>Acidocellaceae</taxon>
        <taxon>Acidisoma</taxon>
    </lineage>
</organism>
<protein>
    <submittedName>
        <fullName evidence="1">Uncharacterized protein</fullName>
    </submittedName>
</protein>
<sequence length="73" mass="8221">MSRYQHEDLATLQKRTWKVSALSSALRELLEDREIEDDGPVLGVIETLEHDAGEINEIINAMINGGSMLEVRI</sequence>
<name>A0A964E1C2_9PROT</name>
<evidence type="ECO:0000313" key="2">
    <source>
        <dbReference type="Proteomes" id="UP000708298"/>
    </source>
</evidence>
<dbReference type="AlphaFoldDB" id="A0A964E1C2"/>
<dbReference type="Proteomes" id="UP000708298">
    <property type="component" value="Unassembled WGS sequence"/>
</dbReference>
<evidence type="ECO:0000313" key="1">
    <source>
        <dbReference type="EMBL" id="MCB8877608.1"/>
    </source>
</evidence>
<dbReference type="EMBL" id="JAESVB010000015">
    <property type="protein sequence ID" value="MCB8877608.1"/>
    <property type="molecule type" value="Genomic_DNA"/>
</dbReference>
<reference evidence="1" key="1">
    <citation type="journal article" date="2021" name="Microorganisms">
        <title>Acidisoma silvae sp. nov. and Acidisomacellulosilytica sp. nov., Two Acidophilic Bacteria Isolated from Decaying Wood, Hydrolyzing Cellulose and Producing Poly-3-hydroxybutyrate.</title>
        <authorList>
            <person name="Mieszkin S."/>
            <person name="Pouder E."/>
            <person name="Uroz S."/>
            <person name="Simon-Colin C."/>
            <person name="Alain K."/>
        </authorList>
    </citation>
    <scope>NUCLEOTIDE SEQUENCE</scope>
    <source>
        <strain evidence="1">HW T2.11</strain>
    </source>
</reference>
<reference evidence="1" key="2">
    <citation type="submission" date="2021-01" db="EMBL/GenBank/DDBJ databases">
        <authorList>
            <person name="Mieszkin S."/>
            <person name="Pouder E."/>
            <person name="Alain K."/>
        </authorList>
    </citation>
    <scope>NUCLEOTIDE SEQUENCE</scope>
    <source>
        <strain evidence="1">HW T2.11</strain>
    </source>
</reference>